<dbReference type="InterPro" id="IPR037524">
    <property type="entry name" value="PA14/GLEYA"/>
</dbReference>
<dbReference type="Proteomes" id="UP001595818">
    <property type="component" value="Unassembled WGS sequence"/>
</dbReference>
<reference evidence="6" key="1">
    <citation type="journal article" date="2019" name="Int. J. Syst. Evol. Microbiol.">
        <title>The Global Catalogue of Microorganisms (GCM) 10K type strain sequencing project: providing services to taxonomists for standard genome sequencing and annotation.</title>
        <authorList>
            <consortium name="The Broad Institute Genomics Platform"/>
            <consortium name="The Broad Institute Genome Sequencing Center for Infectious Disease"/>
            <person name="Wu L."/>
            <person name="Ma J."/>
        </authorList>
    </citation>
    <scope>NUCLEOTIDE SEQUENCE [LARGE SCALE GENOMIC DNA]</scope>
    <source>
        <strain evidence="6">CGMCC 4.7466</strain>
    </source>
</reference>
<feature type="domain" description="PA14" evidence="4">
    <location>
        <begin position="365"/>
        <end position="503"/>
    </location>
</feature>
<protein>
    <submittedName>
        <fullName evidence="5">Alpha/beta hydrolase-fold protein</fullName>
    </submittedName>
</protein>
<evidence type="ECO:0000256" key="2">
    <source>
        <dbReference type="ARBA" id="ARBA00022801"/>
    </source>
</evidence>
<keyword evidence="6" id="KW-1185">Reference proteome</keyword>
<organism evidence="5 6">
    <name type="scientific">Negadavirga shengliensis</name>
    <dbReference type="NCBI Taxonomy" id="1389218"/>
    <lineage>
        <taxon>Bacteria</taxon>
        <taxon>Pseudomonadati</taxon>
        <taxon>Bacteroidota</taxon>
        <taxon>Cytophagia</taxon>
        <taxon>Cytophagales</taxon>
        <taxon>Cyclobacteriaceae</taxon>
        <taxon>Negadavirga</taxon>
    </lineage>
</organism>
<accession>A0ABV9T7T0</accession>
<dbReference type="InterPro" id="IPR011658">
    <property type="entry name" value="PA14_dom"/>
</dbReference>
<dbReference type="SUPFAM" id="SSF53474">
    <property type="entry name" value="alpha/beta-Hydrolases"/>
    <property type="match status" value="1"/>
</dbReference>
<evidence type="ECO:0000256" key="3">
    <source>
        <dbReference type="SAM" id="SignalP"/>
    </source>
</evidence>
<dbReference type="Gene3D" id="3.90.182.10">
    <property type="entry name" value="Toxin - Anthrax Protective Antigen,domain 1"/>
    <property type="match status" value="1"/>
</dbReference>
<evidence type="ECO:0000313" key="6">
    <source>
        <dbReference type="Proteomes" id="UP001595818"/>
    </source>
</evidence>
<dbReference type="InterPro" id="IPR029058">
    <property type="entry name" value="AB_hydrolase_fold"/>
</dbReference>
<dbReference type="PANTHER" id="PTHR40841:SF2">
    <property type="entry name" value="SIDEROPHORE-DEGRADING ESTERASE (EUROFUNG)"/>
    <property type="match status" value="1"/>
</dbReference>
<evidence type="ECO:0000313" key="5">
    <source>
        <dbReference type="EMBL" id="MFC4874587.1"/>
    </source>
</evidence>
<dbReference type="SMART" id="SM00758">
    <property type="entry name" value="PA14"/>
    <property type="match status" value="1"/>
</dbReference>
<dbReference type="PROSITE" id="PS51820">
    <property type="entry name" value="PA14"/>
    <property type="match status" value="1"/>
</dbReference>
<gene>
    <name evidence="5" type="ORF">ACFPFU_22985</name>
</gene>
<comment type="similarity">
    <text evidence="1">Belongs to the esterase D family.</text>
</comment>
<dbReference type="InterPro" id="IPR059177">
    <property type="entry name" value="GH29D-like_dom"/>
</dbReference>
<dbReference type="InterPro" id="IPR052558">
    <property type="entry name" value="Siderophore_Hydrolase_D"/>
</dbReference>
<proteinExistence type="inferred from homology"/>
<keyword evidence="3" id="KW-0732">Signal</keyword>
<dbReference type="EMBL" id="JBHSJJ010000019">
    <property type="protein sequence ID" value="MFC4874587.1"/>
    <property type="molecule type" value="Genomic_DNA"/>
</dbReference>
<feature type="signal peptide" evidence="3">
    <location>
        <begin position="1"/>
        <end position="25"/>
    </location>
</feature>
<feature type="chain" id="PRO_5046989393" evidence="3">
    <location>
        <begin position="26"/>
        <end position="505"/>
    </location>
</feature>
<keyword evidence="2 5" id="KW-0378">Hydrolase</keyword>
<dbReference type="PANTHER" id="PTHR40841">
    <property type="entry name" value="SIDEROPHORE TRIACETYLFUSARININE C ESTERASE"/>
    <property type="match status" value="1"/>
</dbReference>
<dbReference type="Gene3D" id="3.40.50.1820">
    <property type="entry name" value="alpha/beta hydrolase"/>
    <property type="match status" value="1"/>
</dbReference>
<name>A0ABV9T7T0_9BACT</name>
<dbReference type="RefSeq" id="WP_377068581.1">
    <property type="nucleotide sequence ID" value="NZ_JBHSJJ010000019.1"/>
</dbReference>
<dbReference type="SUPFAM" id="SSF56988">
    <property type="entry name" value="Anthrax protective antigen"/>
    <property type="match status" value="1"/>
</dbReference>
<dbReference type="Pfam" id="PF13290">
    <property type="entry name" value="CHB_HEX_C_1"/>
    <property type="match status" value="1"/>
</dbReference>
<evidence type="ECO:0000256" key="1">
    <source>
        <dbReference type="ARBA" id="ARBA00005622"/>
    </source>
</evidence>
<dbReference type="GO" id="GO:0016787">
    <property type="term" value="F:hydrolase activity"/>
    <property type="evidence" value="ECO:0007669"/>
    <property type="project" value="UniProtKB-KW"/>
</dbReference>
<comment type="caution">
    <text evidence="5">The sequence shown here is derived from an EMBL/GenBank/DDBJ whole genome shotgun (WGS) entry which is preliminary data.</text>
</comment>
<dbReference type="InterPro" id="IPR000801">
    <property type="entry name" value="Esterase-like"/>
</dbReference>
<dbReference type="Pfam" id="PF07691">
    <property type="entry name" value="PA14"/>
    <property type="match status" value="1"/>
</dbReference>
<dbReference type="Pfam" id="PF00756">
    <property type="entry name" value="Esterase"/>
    <property type="match status" value="1"/>
</dbReference>
<evidence type="ECO:0000259" key="4">
    <source>
        <dbReference type="PROSITE" id="PS51820"/>
    </source>
</evidence>
<sequence>MKTRPRFRFMMLIGILFQFSGNAVAQDWPGIRDSLYSDVLKEQRVIQVILPKDYTPDSNEKYEVLYILDGEWYMEQVPFIYNFAMNAGYVPPSIFVLIPNTYVDNVNLRDRDFSPSRINNAPNLGGADNFHSFLKNELIPHVERKYPANGQKTLLGSSFSGLFAVYAFVKEPGLFQSYVASDPNLNWDNGYVSKLAYEKLPDFSGITSTLFIAGLDQSFGNMGIEAMDAALQAKAPESLHWKCIPYTDETHYSVQHKAFYDGLRFSHFGYSTKPPEYHPMNGILEKDKALKVFILNENPAVRYTIDGSEPTPASAMMKRGNILTLSEPTQLKIRSFTNRVQYEQTSQGSFITDGLIPTIINSKTAKSTQLNYAYFEGDWEKVPDFRKLKPLQSGMIDKDFQINKLTDENAAFLIEGPFEVFEDGYYIFVVDSENGSKLFVGDQLVIDRDGVVSKTMQSFALPLKKGIYPVRLELLRKKGARDLHFSVYQTKPGNDQWWQTEFFRF</sequence>